<gene>
    <name evidence="7" type="ORF">BEI_2926</name>
</gene>
<dbReference type="AlphaFoldDB" id="A0A291PAI1"/>
<evidence type="ECO:0000256" key="4">
    <source>
        <dbReference type="ARBA" id="ARBA00023136"/>
    </source>
</evidence>
<dbReference type="PANTHER" id="PTHR43310:SF1">
    <property type="entry name" value="SULFATE TRANSPORTER YBAR-RELATED"/>
    <property type="match status" value="1"/>
</dbReference>
<reference evidence="7 8" key="1">
    <citation type="journal article" date="2017" name="Sci. Rep.">
        <title>Revealing the Saline Adaptation Strategies of the Halophilic Bacterium Halomonas beimenensis through High-throughput Omics and Transposon Mutagenesis Approaches.</title>
        <authorList>
            <person name="Chen Y.H."/>
            <person name="Lin S.S."/>
            <person name="Shyu Y.T."/>
        </authorList>
    </citation>
    <scope>NUCLEOTIDE SEQUENCE [LARGE SCALE GENOMIC DNA]</scope>
    <source>
        <strain evidence="7 8">NTU-111</strain>
    </source>
</reference>
<feature type="transmembrane region" description="Helical" evidence="5">
    <location>
        <begin position="295"/>
        <end position="312"/>
    </location>
</feature>
<sequence>MIRSIKHDWFSNLKGDTLAGIVVALALIPEAIAFSIIAGVDPKVGLYASFSMAVIIAFAGGRPGMISAATGAMALLMVTLVKEHGLEYLLAATLLTGLLQILAGYLRLADLMRFVSRSVVTGFVNALAILIFMAQLPELTNVTWHVYAMTAAGLGIIYLFPLLPVIGKTLPSPLVCILVLTGVYLVSGIDIRTVGDMGELPDTLPVFLWPDVPLNLETLAIIFPYAVMLTVVGLLESMMTATIVDDLTDTQSDKNRECKGQGLANLGTGLLGGMAGCAMIGQSVINIKSGGRSRLSTLIAGVMLLMMVVFLSDWVSRIPMAALVAVMIMVSIGTFSWSSIRDLKKHPMSTNVVMLATVAVTVSTHNLAIGVFVGVLIAAMNFANKVGNILYVGSEEIEAGRHRAYRVVGQVFFASSERFAAAFDFKETVEKVTIDLSRAHFWDITAVQTLDRVVIKFRREGTEVELIGLNEASATIVDRYAIHDDPAAVEKLMGGH</sequence>
<feature type="transmembrane region" description="Helical" evidence="5">
    <location>
        <begin position="174"/>
        <end position="194"/>
    </location>
</feature>
<dbReference type="CDD" id="cd07042">
    <property type="entry name" value="STAS_SulP_like_sulfate_transporter"/>
    <property type="match status" value="1"/>
</dbReference>
<evidence type="ECO:0000313" key="8">
    <source>
        <dbReference type="Proteomes" id="UP000219993"/>
    </source>
</evidence>
<dbReference type="PROSITE" id="PS01130">
    <property type="entry name" value="SLC26A"/>
    <property type="match status" value="1"/>
</dbReference>
<feature type="transmembrane region" description="Helical" evidence="5">
    <location>
        <begin position="88"/>
        <end position="106"/>
    </location>
</feature>
<dbReference type="Pfam" id="PF00916">
    <property type="entry name" value="Sulfate_transp"/>
    <property type="match status" value="2"/>
</dbReference>
<dbReference type="Pfam" id="PF01740">
    <property type="entry name" value="STAS"/>
    <property type="match status" value="1"/>
</dbReference>
<name>A0A291PAI1_9GAMM</name>
<dbReference type="InterPro" id="IPR011547">
    <property type="entry name" value="SLC26A/SulP_dom"/>
</dbReference>
<dbReference type="PANTHER" id="PTHR43310">
    <property type="entry name" value="SULFATE TRANSPORTER YBAR-RELATED"/>
    <property type="match status" value="1"/>
</dbReference>
<evidence type="ECO:0000259" key="6">
    <source>
        <dbReference type="PROSITE" id="PS50801"/>
    </source>
</evidence>
<dbReference type="InterPro" id="IPR052706">
    <property type="entry name" value="Membrane-Transporter-like"/>
</dbReference>
<keyword evidence="4 5" id="KW-0472">Membrane</keyword>
<dbReference type="OrthoDB" id="9771198at2"/>
<dbReference type="KEGG" id="hbe:BEI_2926"/>
<evidence type="ECO:0000256" key="5">
    <source>
        <dbReference type="SAM" id="Phobius"/>
    </source>
</evidence>
<protein>
    <submittedName>
        <fullName evidence="7">Sulfate permease</fullName>
    </submittedName>
</protein>
<feature type="transmembrane region" description="Helical" evidence="5">
    <location>
        <begin position="318"/>
        <end position="340"/>
    </location>
</feature>
<dbReference type="RefSeq" id="WP_097790175.1">
    <property type="nucleotide sequence ID" value="NZ_BAAADT010000066.1"/>
</dbReference>
<proteinExistence type="predicted"/>
<dbReference type="Gene3D" id="3.30.750.24">
    <property type="entry name" value="STAS domain"/>
    <property type="match status" value="1"/>
</dbReference>
<comment type="subcellular location">
    <subcellularLocation>
        <location evidence="1">Membrane</location>
        <topology evidence="1">Multi-pass membrane protein</topology>
    </subcellularLocation>
</comment>
<feature type="transmembrane region" description="Helical" evidence="5">
    <location>
        <begin position="352"/>
        <end position="380"/>
    </location>
</feature>
<feature type="transmembrane region" description="Helical" evidence="5">
    <location>
        <begin position="214"/>
        <end position="235"/>
    </location>
</feature>
<dbReference type="GO" id="GO:0008271">
    <property type="term" value="F:secondary active sulfate transmembrane transporter activity"/>
    <property type="evidence" value="ECO:0007669"/>
    <property type="project" value="InterPro"/>
</dbReference>
<dbReference type="SUPFAM" id="SSF52091">
    <property type="entry name" value="SpoIIaa-like"/>
    <property type="match status" value="1"/>
</dbReference>
<evidence type="ECO:0000256" key="1">
    <source>
        <dbReference type="ARBA" id="ARBA00004141"/>
    </source>
</evidence>
<feature type="transmembrane region" description="Helical" evidence="5">
    <location>
        <begin position="52"/>
        <end position="76"/>
    </location>
</feature>
<dbReference type="PROSITE" id="PS50801">
    <property type="entry name" value="STAS"/>
    <property type="match status" value="1"/>
</dbReference>
<feature type="domain" description="STAS" evidence="6">
    <location>
        <begin position="405"/>
        <end position="496"/>
    </location>
</feature>
<evidence type="ECO:0000256" key="3">
    <source>
        <dbReference type="ARBA" id="ARBA00022989"/>
    </source>
</evidence>
<evidence type="ECO:0000256" key="2">
    <source>
        <dbReference type="ARBA" id="ARBA00022692"/>
    </source>
</evidence>
<dbReference type="InterPro" id="IPR002645">
    <property type="entry name" value="STAS_dom"/>
</dbReference>
<keyword evidence="3 5" id="KW-1133">Transmembrane helix</keyword>
<dbReference type="Proteomes" id="UP000219993">
    <property type="component" value="Chromosome"/>
</dbReference>
<keyword evidence="8" id="KW-1185">Reference proteome</keyword>
<dbReference type="EMBL" id="CP021435">
    <property type="protein sequence ID" value="ATJ83913.1"/>
    <property type="molecule type" value="Genomic_DNA"/>
</dbReference>
<accession>A0A291PAI1</accession>
<dbReference type="InterPro" id="IPR036513">
    <property type="entry name" value="STAS_dom_sf"/>
</dbReference>
<feature type="transmembrane region" description="Helical" evidence="5">
    <location>
        <begin position="118"/>
        <end position="136"/>
    </location>
</feature>
<keyword evidence="2 5" id="KW-0812">Transmembrane</keyword>
<dbReference type="InterPro" id="IPR018045">
    <property type="entry name" value="S04_transporter_CS"/>
</dbReference>
<feature type="transmembrane region" description="Helical" evidence="5">
    <location>
        <begin position="18"/>
        <end position="40"/>
    </location>
</feature>
<feature type="transmembrane region" description="Helical" evidence="5">
    <location>
        <begin position="142"/>
        <end position="162"/>
    </location>
</feature>
<evidence type="ECO:0000313" key="7">
    <source>
        <dbReference type="EMBL" id="ATJ83913.1"/>
    </source>
</evidence>
<organism evidence="7 8">
    <name type="scientific">Halomonas beimenensis</name>
    <dbReference type="NCBI Taxonomy" id="475662"/>
    <lineage>
        <taxon>Bacteria</taxon>
        <taxon>Pseudomonadati</taxon>
        <taxon>Pseudomonadota</taxon>
        <taxon>Gammaproteobacteria</taxon>
        <taxon>Oceanospirillales</taxon>
        <taxon>Halomonadaceae</taxon>
        <taxon>Halomonas</taxon>
    </lineage>
</organism>
<dbReference type="GO" id="GO:0016020">
    <property type="term" value="C:membrane"/>
    <property type="evidence" value="ECO:0007669"/>
    <property type="project" value="UniProtKB-SubCell"/>
</dbReference>